<evidence type="ECO:0000256" key="6">
    <source>
        <dbReference type="SAM" id="Phobius"/>
    </source>
</evidence>
<dbReference type="InterPro" id="IPR020846">
    <property type="entry name" value="MFS_dom"/>
</dbReference>
<comment type="subcellular location">
    <subcellularLocation>
        <location evidence="1">Cell membrane</location>
        <topology evidence="1">Multi-pass membrane protein</topology>
    </subcellularLocation>
</comment>
<feature type="transmembrane region" description="Helical" evidence="6">
    <location>
        <begin position="47"/>
        <end position="65"/>
    </location>
</feature>
<dbReference type="RefSeq" id="WP_188995757.1">
    <property type="nucleotide sequence ID" value="NZ_BMHP01000003.1"/>
</dbReference>
<keyword evidence="9" id="KW-1185">Reference proteome</keyword>
<dbReference type="Pfam" id="PF07690">
    <property type="entry name" value="MFS_1"/>
    <property type="match status" value="1"/>
</dbReference>
<feature type="transmembrane region" description="Helical" evidence="6">
    <location>
        <begin position="274"/>
        <end position="292"/>
    </location>
</feature>
<proteinExistence type="predicted"/>
<evidence type="ECO:0000256" key="2">
    <source>
        <dbReference type="ARBA" id="ARBA00022448"/>
    </source>
</evidence>
<dbReference type="AlphaFoldDB" id="A0A916ZBW2"/>
<sequence length="395" mass="42947">MNHHKIWTRDFVAICLSSFFIFINFYMLATTLPQYVSERLSASGQQMGLVITIYVLAAVIMRPFAGQWVDRYGKKATVLALALFFASTLLYPAIHSLLLLLVLRAIHGGSYGMSSTMTGAMASELIPAERKGEGIGYFSMFMSLAMVIGPFLGLTLIHQTSYTMLFIVCSVLTAFSLLFGFLAKEAPKEAAVNNKPAGGLSWSMIVEVKALPVSLAGFVLAFSYSSLTSFISVYAKEINLTEVASYFFICFAVMIVLPRPLIGKIFDRYGEHVLAYPGIALFIIGMLVLASAHSPVVFLISGAIIGLGHGAIIPCFQTLALRAAPVGRTGLATGTFFLMFDLGYGIGSYVLGVIAQHTHYNMMYRIAGLLVILSGVVYYVLHHRMQSKSALGNTV</sequence>
<evidence type="ECO:0000256" key="1">
    <source>
        <dbReference type="ARBA" id="ARBA00004651"/>
    </source>
</evidence>
<reference evidence="8" key="1">
    <citation type="journal article" date="2014" name="Int. J. Syst. Evol. Microbiol.">
        <title>Complete genome sequence of Corynebacterium casei LMG S-19264T (=DSM 44701T), isolated from a smear-ripened cheese.</title>
        <authorList>
            <consortium name="US DOE Joint Genome Institute (JGI-PGF)"/>
            <person name="Walter F."/>
            <person name="Albersmeier A."/>
            <person name="Kalinowski J."/>
            <person name="Ruckert C."/>
        </authorList>
    </citation>
    <scope>NUCLEOTIDE SEQUENCE</scope>
    <source>
        <strain evidence="8">CGMCC 1.15178</strain>
    </source>
</reference>
<dbReference type="PROSITE" id="PS50850">
    <property type="entry name" value="MFS"/>
    <property type="match status" value="1"/>
</dbReference>
<evidence type="ECO:0000256" key="3">
    <source>
        <dbReference type="ARBA" id="ARBA00022692"/>
    </source>
</evidence>
<dbReference type="InterPro" id="IPR036259">
    <property type="entry name" value="MFS_trans_sf"/>
</dbReference>
<gene>
    <name evidence="8" type="ORF">GCM10010911_48440</name>
</gene>
<feature type="transmembrane region" description="Helical" evidence="6">
    <location>
        <begin position="244"/>
        <end position="262"/>
    </location>
</feature>
<keyword evidence="4 6" id="KW-1133">Transmembrane helix</keyword>
<keyword evidence="5 6" id="KW-0472">Membrane</keyword>
<dbReference type="InterPro" id="IPR052714">
    <property type="entry name" value="MFS_Exporter"/>
</dbReference>
<dbReference type="PANTHER" id="PTHR23531">
    <property type="entry name" value="QUINOLENE RESISTANCE PROTEIN NORA"/>
    <property type="match status" value="1"/>
</dbReference>
<dbReference type="CDD" id="cd17489">
    <property type="entry name" value="MFS_YfcJ_like"/>
    <property type="match status" value="1"/>
</dbReference>
<feature type="transmembrane region" description="Helical" evidence="6">
    <location>
        <begin position="204"/>
        <end position="224"/>
    </location>
</feature>
<dbReference type="SUPFAM" id="SSF103473">
    <property type="entry name" value="MFS general substrate transporter"/>
    <property type="match status" value="1"/>
</dbReference>
<evidence type="ECO:0000256" key="4">
    <source>
        <dbReference type="ARBA" id="ARBA00022989"/>
    </source>
</evidence>
<evidence type="ECO:0000313" key="8">
    <source>
        <dbReference type="EMBL" id="GGD84443.1"/>
    </source>
</evidence>
<name>A0A916ZBW2_9BACL</name>
<feature type="transmembrane region" description="Helical" evidence="6">
    <location>
        <begin position="298"/>
        <end position="319"/>
    </location>
</feature>
<dbReference type="GO" id="GO:0022857">
    <property type="term" value="F:transmembrane transporter activity"/>
    <property type="evidence" value="ECO:0007669"/>
    <property type="project" value="InterPro"/>
</dbReference>
<feature type="transmembrane region" description="Helical" evidence="6">
    <location>
        <begin position="135"/>
        <end position="157"/>
    </location>
</feature>
<accession>A0A916ZBW2</accession>
<evidence type="ECO:0000313" key="9">
    <source>
        <dbReference type="Proteomes" id="UP000612456"/>
    </source>
</evidence>
<evidence type="ECO:0000256" key="5">
    <source>
        <dbReference type="ARBA" id="ARBA00023136"/>
    </source>
</evidence>
<feature type="domain" description="Major facilitator superfamily (MFS) profile" evidence="7">
    <location>
        <begin position="10"/>
        <end position="386"/>
    </location>
</feature>
<evidence type="ECO:0000259" key="7">
    <source>
        <dbReference type="PROSITE" id="PS50850"/>
    </source>
</evidence>
<reference evidence="8" key="2">
    <citation type="submission" date="2020-09" db="EMBL/GenBank/DDBJ databases">
        <authorList>
            <person name="Sun Q."/>
            <person name="Zhou Y."/>
        </authorList>
    </citation>
    <scope>NUCLEOTIDE SEQUENCE</scope>
    <source>
        <strain evidence="8">CGMCC 1.15178</strain>
    </source>
</reference>
<keyword evidence="3 6" id="KW-0812">Transmembrane</keyword>
<organism evidence="8 9">
    <name type="scientific">Paenibacillus nasutitermitis</name>
    <dbReference type="NCBI Taxonomy" id="1652958"/>
    <lineage>
        <taxon>Bacteria</taxon>
        <taxon>Bacillati</taxon>
        <taxon>Bacillota</taxon>
        <taxon>Bacilli</taxon>
        <taxon>Bacillales</taxon>
        <taxon>Paenibacillaceae</taxon>
        <taxon>Paenibacillus</taxon>
    </lineage>
</organism>
<feature type="transmembrane region" description="Helical" evidence="6">
    <location>
        <begin position="77"/>
        <end position="103"/>
    </location>
</feature>
<comment type="caution">
    <text evidence="8">The sequence shown here is derived from an EMBL/GenBank/DDBJ whole genome shotgun (WGS) entry which is preliminary data.</text>
</comment>
<protein>
    <submittedName>
        <fullName evidence="8">MFS transporter</fullName>
    </submittedName>
</protein>
<dbReference type="InterPro" id="IPR011701">
    <property type="entry name" value="MFS"/>
</dbReference>
<dbReference type="Gene3D" id="1.20.1250.20">
    <property type="entry name" value="MFS general substrate transporter like domains"/>
    <property type="match status" value="1"/>
</dbReference>
<feature type="transmembrane region" description="Helical" evidence="6">
    <location>
        <begin position="12"/>
        <end position="35"/>
    </location>
</feature>
<feature type="transmembrane region" description="Helical" evidence="6">
    <location>
        <begin position="163"/>
        <end position="183"/>
    </location>
</feature>
<dbReference type="PANTHER" id="PTHR23531:SF2">
    <property type="entry name" value="PERMEASE"/>
    <property type="match status" value="1"/>
</dbReference>
<feature type="transmembrane region" description="Helical" evidence="6">
    <location>
        <begin position="331"/>
        <end position="356"/>
    </location>
</feature>
<feature type="transmembrane region" description="Helical" evidence="6">
    <location>
        <begin position="362"/>
        <end position="381"/>
    </location>
</feature>
<dbReference type="GO" id="GO:0005886">
    <property type="term" value="C:plasma membrane"/>
    <property type="evidence" value="ECO:0007669"/>
    <property type="project" value="UniProtKB-SubCell"/>
</dbReference>
<keyword evidence="2" id="KW-0813">Transport</keyword>
<dbReference type="EMBL" id="BMHP01000003">
    <property type="protein sequence ID" value="GGD84443.1"/>
    <property type="molecule type" value="Genomic_DNA"/>
</dbReference>
<dbReference type="Proteomes" id="UP000612456">
    <property type="component" value="Unassembled WGS sequence"/>
</dbReference>